<dbReference type="OrthoDB" id="5121436at2"/>
<dbReference type="AlphaFoldDB" id="A0A4V2FXF5"/>
<gene>
    <name evidence="1" type="ORF">EV645_4276</name>
</gene>
<accession>A0A4V2FXF5</accession>
<dbReference type="EMBL" id="SHKR01000013">
    <property type="protein sequence ID" value="RZU13436.1"/>
    <property type="molecule type" value="Genomic_DNA"/>
</dbReference>
<organism evidence="1 2">
    <name type="scientific">Kribbella rubisoli</name>
    <dbReference type="NCBI Taxonomy" id="3075929"/>
    <lineage>
        <taxon>Bacteria</taxon>
        <taxon>Bacillati</taxon>
        <taxon>Actinomycetota</taxon>
        <taxon>Actinomycetes</taxon>
        <taxon>Propionibacteriales</taxon>
        <taxon>Kribbellaceae</taxon>
        <taxon>Kribbella</taxon>
    </lineage>
</organism>
<dbReference type="RefSeq" id="WP_130445697.1">
    <property type="nucleotide sequence ID" value="NZ_SHKR01000013.1"/>
</dbReference>
<name>A0A4V2FXF5_9ACTN</name>
<sequence length="163" mass="18473">MDKEWGRDPEASEWLPLDITGEALASEEMDRIRALLEPLTAYDGGMLWDSETVTLTVQMTTEDALQQARLLLLVTNPTWLRVLFVQVQYSGEELQELSSRLLEHQTAWTGTTGISGGVDHYTNRLVMLVDRNDPEADTLIQAINNLDDPRITLEVYRSEFGAY</sequence>
<evidence type="ECO:0000313" key="2">
    <source>
        <dbReference type="Proteomes" id="UP000292027"/>
    </source>
</evidence>
<reference evidence="1 2" key="1">
    <citation type="journal article" date="2015" name="Stand. Genomic Sci.">
        <title>Genomic Encyclopedia of Bacterial and Archaeal Type Strains, Phase III: the genomes of soil and plant-associated and newly described type strains.</title>
        <authorList>
            <person name="Whitman W.B."/>
            <person name="Woyke T."/>
            <person name="Klenk H.P."/>
            <person name="Zhou Y."/>
            <person name="Lilburn T.G."/>
            <person name="Beck B.J."/>
            <person name="De Vos P."/>
            <person name="Vandamme P."/>
            <person name="Eisen J.A."/>
            <person name="Garrity G."/>
            <person name="Hugenholtz P."/>
            <person name="Kyrpides N.C."/>
        </authorList>
    </citation>
    <scope>NUCLEOTIDE SEQUENCE [LARGE SCALE GENOMIC DNA]</scope>
    <source>
        <strain evidence="1 2">VKM Ac-2540</strain>
    </source>
</reference>
<comment type="caution">
    <text evidence="1">The sequence shown here is derived from an EMBL/GenBank/DDBJ whole genome shotgun (WGS) entry which is preliminary data.</text>
</comment>
<protein>
    <submittedName>
        <fullName evidence="1">Uncharacterized protein</fullName>
    </submittedName>
</protein>
<keyword evidence="2" id="KW-1185">Reference proteome</keyword>
<proteinExistence type="predicted"/>
<evidence type="ECO:0000313" key="1">
    <source>
        <dbReference type="EMBL" id="RZU13436.1"/>
    </source>
</evidence>
<dbReference type="Proteomes" id="UP000292027">
    <property type="component" value="Unassembled WGS sequence"/>
</dbReference>